<comment type="function">
    <text evidence="9">Encapsidates the genome, protecting it from nucleases. The encapsidated genomic RNA is termed the nucleocapsid (NC) and serves as template for viral transcription and replication.</text>
</comment>
<protein>
    <recommendedName>
        <fullName evidence="1 9">Nucleoprotein</fullName>
        <shortName evidence="9">NP</shortName>
        <shortName evidence="9">Protein N</shortName>
    </recommendedName>
    <alternativeName>
        <fullName evidence="8 9">Nucleocapsid protein</fullName>
    </alternativeName>
</protein>
<proteinExistence type="inferred from homology"/>
<evidence type="ECO:0000313" key="12">
    <source>
        <dbReference type="Proteomes" id="UP001238616"/>
    </source>
</evidence>
<keyword evidence="9" id="KW-1035">Host cytoplasm</keyword>
<accession>A0A6H0CA79</accession>
<dbReference type="GO" id="GO:0044423">
    <property type="term" value="C:virion component"/>
    <property type="evidence" value="ECO:0007669"/>
    <property type="project" value="UniProtKB-KW"/>
</dbReference>
<comment type="subcellular location">
    <subcellularLocation>
        <location evidence="9">Virion</location>
    </subcellularLocation>
    <subcellularLocation>
        <location evidence="9">Host cytoplasm</location>
    </subcellularLocation>
</comment>
<evidence type="ECO:0000256" key="3">
    <source>
        <dbReference type="ARBA" id="ARBA00022561"/>
    </source>
</evidence>
<feature type="compositionally biased region" description="Acidic residues" evidence="10">
    <location>
        <begin position="465"/>
        <end position="478"/>
    </location>
</feature>
<evidence type="ECO:0000256" key="4">
    <source>
        <dbReference type="ARBA" id="ARBA00022844"/>
    </source>
</evidence>
<evidence type="ECO:0000256" key="5">
    <source>
        <dbReference type="ARBA" id="ARBA00022884"/>
    </source>
</evidence>
<dbReference type="Proteomes" id="UP001238616">
    <property type="component" value="Segment"/>
</dbReference>
<evidence type="ECO:0000256" key="2">
    <source>
        <dbReference type="ARBA" id="ARBA00022497"/>
    </source>
</evidence>
<evidence type="ECO:0000256" key="8">
    <source>
        <dbReference type="ARBA" id="ARBA00033344"/>
    </source>
</evidence>
<keyword evidence="5 9" id="KW-0694">RNA-binding</keyword>
<evidence type="ECO:0000256" key="7">
    <source>
        <dbReference type="ARBA" id="ARBA00023274"/>
    </source>
</evidence>
<keyword evidence="7 9" id="KW-0687">Ribonucleoprotein</keyword>
<sequence>MASARKSLDLERRALQEQRKGVVAPTTKGTYVATGPWTDAVLEDLLTKIFVPTFTPEEEYWIMTRFYEFYLTGRIRSGDNDHATIVDAIFLLKENGAPAIRNKAANGTAPYYVPNTSQKDINLVGIKSFEAFDTPELMKNTDELDDYLKLMGTYSDKTQSEFTEFITESLTTFKEQNPDDFIKNRRLTQLTAILAMVSLRSLTKEKVAVRNAYGKTQFRINLSSLLGISSSQPFQPPCVAFVNTIFSSLSGGSSIARHTVALLVGLHIEDKGPVRHPYIPGVLSASCLMHLSRTGLGMVQLLSQACEANDCTWETIQNYSYISHTRAAWQKLLEFLSVNETDDDTRVKSWPWSRVIADSYNHGLAPRENRPLACILAALAEPVTGKGIWTAKWIQGFLPQYEAFKDHGEAIRQILMVSPETILNELPEDVSAEIQNAKKILAQKASKSKRLEKLSKAKKSKVDLTDEDSEGETEVEEPEQPHDDSAGSSDDDSNLLG</sequence>
<evidence type="ECO:0000313" key="11">
    <source>
        <dbReference type="EMBL" id="QIS62330.1"/>
    </source>
</evidence>
<dbReference type="EMBL" id="MN567480">
    <property type="protein sequence ID" value="QIS62330.1"/>
    <property type="molecule type" value="Genomic_RNA"/>
</dbReference>
<reference evidence="11" key="1">
    <citation type="submission" date="2019-10" db="EMBL/GenBank/DDBJ databases">
        <title>A library preparation optimized for metagenomics of RNA viruses.</title>
        <authorList>
            <person name="Gil P."/>
            <person name="Dupuy V."/>
            <person name="Koual R."/>
            <person name="Exbrayat A."/>
            <person name="Rakotoarivony I."/>
            <person name="Gueye-Fall A."/>
            <person name="Gimmoneau G."/>
            <person name="Marie A."/>
            <person name="Frances B."/>
            <person name="Lambert G."/>
            <person name="Reveillaud J."/>
            <person name="Gardes L."/>
            <person name="Balenghien T."/>
            <person name="Garros C."/>
            <person name="Albina E."/>
            <person name="Gutierrez S."/>
        </authorList>
    </citation>
    <scope>NUCLEOTIDE SEQUENCE</scope>
    <source>
        <strain evidence="11">Ferlo</strain>
    </source>
</reference>
<keyword evidence="12" id="KW-1185">Reference proteome</keyword>
<evidence type="ECO:0000256" key="1">
    <source>
        <dbReference type="ARBA" id="ARBA00014389"/>
    </source>
</evidence>
<evidence type="ECO:0000256" key="6">
    <source>
        <dbReference type="ARBA" id="ARBA00023086"/>
    </source>
</evidence>
<comment type="subunit">
    <text evidence="9">Homomultimerizes to form the nucleocapsid. Binds to viral genomic RNA.</text>
</comment>
<evidence type="ECO:0000256" key="10">
    <source>
        <dbReference type="SAM" id="MobiDB-lite"/>
    </source>
</evidence>
<keyword evidence="6 9" id="KW-0543">Viral nucleoprotein</keyword>
<organism evidence="11 12">
    <name type="scientific">Primus virus</name>
    <dbReference type="NCBI Taxonomy" id="2722918"/>
    <lineage>
        <taxon>Viruses</taxon>
        <taxon>Riboviria</taxon>
        <taxon>Orthornavirae</taxon>
        <taxon>Negarnaviricota</taxon>
        <taxon>Haploviricotina</taxon>
        <taxon>Monjiviricetes</taxon>
        <taxon>Mononegavirales</taxon>
        <taxon>Rhabdoviridae</taxon>
        <taxon>Deltarhabdovirinae</taxon>
        <taxon>Primrhavirus</taxon>
        <taxon>Primrhavirus primus</taxon>
    </lineage>
</organism>
<keyword evidence="3 9" id="KW-0167">Capsid protein</keyword>
<comment type="similarity">
    <text evidence="9">Belongs to the nucleorhabdovirus nucleocapsid protein family.</text>
</comment>
<feature type="compositionally biased region" description="Basic and acidic residues" evidence="10">
    <location>
        <begin position="449"/>
        <end position="464"/>
    </location>
</feature>
<feature type="region of interest" description="Disordered" evidence="10">
    <location>
        <begin position="444"/>
        <end position="497"/>
    </location>
</feature>
<dbReference type="InterPro" id="IPR004902">
    <property type="entry name" value="Rhabdo_ncap_2"/>
</dbReference>
<evidence type="ECO:0000256" key="9">
    <source>
        <dbReference type="RuleBase" id="RU369108"/>
    </source>
</evidence>
<dbReference type="Pfam" id="PF03216">
    <property type="entry name" value="Rhabdo_ncap_2"/>
    <property type="match status" value="1"/>
</dbReference>
<name>A0A6H0CA79_9RHAB</name>
<keyword evidence="2 9" id="KW-1139">Helical capsid protein</keyword>
<keyword evidence="4 9" id="KW-0946">Virion</keyword>